<evidence type="ECO:0000313" key="3">
    <source>
        <dbReference type="Proteomes" id="UP000823862"/>
    </source>
</evidence>
<protein>
    <submittedName>
        <fullName evidence="2">Uncharacterized protein</fullName>
    </submittedName>
</protein>
<comment type="caution">
    <text evidence="2">The sequence shown here is derived from an EMBL/GenBank/DDBJ whole genome shotgun (WGS) entry which is preliminary data.</text>
</comment>
<evidence type="ECO:0000256" key="1">
    <source>
        <dbReference type="SAM" id="Phobius"/>
    </source>
</evidence>
<proteinExistence type="predicted"/>
<keyword evidence="1" id="KW-1133">Transmembrane helix</keyword>
<gene>
    <name evidence="2" type="ORF">H9950_10045</name>
</gene>
<name>A0A9D2KWR0_9BACE</name>
<dbReference type="Proteomes" id="UP000823862">
    <property type="component" value="Unassembled WGS sequence"/>
</dbReference>
<keyword evidence="1" id="KW-0472">Membrane</keyword>
<organism evidence="2 3">
    <name type="scientific">Candidatus Bacteroides avicola</name>
    <dbReference type="NCBI Taxonomy" id="2838468"/>
    <lineage>
        <taxon>Bacteria</taxon>
        <taxon>Pseudomonadati</taxon>
        <taxon>Bacteroidota</taxon>
        <taxon>Bacteroidia</taxon>
        <taxon>Bacteroidales</taxon>
        <taxon>Bacteroidaceae</taxon>
        <taxon>Bacteroides</taxon>
    </lineage>
</organism>
<evidence type="ECO:0000313" key="2">
    <source>
        <dbReference type="EMBL" id="HJA86509.1"/>
    </source>
</evidence>
<reference evidence="2" key="1">
    <citation type="journal article" date="2021" name="PeerJ">
        <title>Extensive microbial diversity within the chicken gut microbiome revealed by metagenomics and culture.</title>
        <authorList>
            <person name="Gilroy R."/>
            <person name="Ravi A."/>
            <person name="Getino M."/>
            <person name="Pursley I."/>
            <person name="Horton D.L."/>
            <person name="Alikhan N.F."/>
            <person name="Baker D."/>
            <person name="Gharbi K."/>
            <person name="Hall N."/>
            <person name="Watson M."/>
            <person name="Adriaenssens E.M."/>
            <person name="Foster-Nyarko E."/>
            <person name="Jarju S."/>
            <person name="Secka A."/>
            <person name="Antonio M."/>
            <person name="Oren A."/>
            <person name="Chaudhuri R.R."/>
            <person name="La Ragione R."/>
            <person name="Hildebrand F."/>
            <person name="Pallen M.J."/>
        </authorList>
    </citation>
    <scope>NUCLEOTIDE SEQUENCE</scope>
    <source>
        <strain evidence="2">ChiHjej12B11-9795</strain>
    </source>
</reference>
<dbReference type="EMBL" id="DWZI01000050">
    <property type="protein sequence ID" value="HJA86509.1"/>
    <property type="molecule type" value="Genomic_DNA"/>
</dbReference>
<keyword evidence="1" id="KW-0812">Transmembrane</keyword>
<feature type="transmembrane region" description="Helical" evidence="1">
    <location>
        <begin position="28"/>
        <end position="49"/>
    </location>
</feature>
<accession>A0A9D2KWR0</accession>
<reference evidence="2" key="2">
    <citation type="submission" date="2021-04" db="EMBL/GenBank/DDBJ databases">
        <authorList>
            <person name="Gilroy R."/>
        </authorList>
    </citation>
    <scope>NUCLEOTIDE SEQUENCE</scope>
    <source>
        <strain evidence="2">ChiHjej12B11-9795</strain>
    </source>
</reference>
<dbReference type="AlphaFoldDB" id="A0A9D2KWR0"/>
<sequence length="73" mass="8081">MPDFIVALGASLICYLLTWLTDETIGGLILLVGLNALGLMGVIYVAGLSKEEKKIAKRMCVGFIEKYKIYRNQ</sequence>